<feature type="signal peptide" evidence="1">
    <location>
        <begin position="1"/>
        <end position="22"/>
    </location>
</feature>
<feature type="chain" id="PRO_5009520731" description="FlgD Ig-like domain-containing protein" evidence="1">
    <location>
        <begin position="23"/>
        <end position="1028"/>
    </location>
</feature>
<evidence type="ECO:0000313" key="2">
    <source>
        <dbReference type="EMBL" id="OGF12068.1"/>
    </source>
</evidence>
<sequence length="1028" mass="113368">MKRSILALTLLALLPAAQASLAALPAGKPLPAGKSLSARVLDANAWEIWTSNYGPFVNPTIGPGGFWPKGSGHSYIFGAGLWVGAIDASNSKVVSVGYNTSSGGHEFGPEPWESYLTDPRARVYLSTDLLDLAEWPLVADGKKVIRSVQDSYCRYSDLNPAFTSLGDKQLKVQVEQFSYSWNYADNNDIVFFYFKVRNRSGTTLRNVYLGPAVDSDIGYDPWDDLVAFDYLRNLAMQFQNLPQPGWDQTGVVGFRFLESPVNNTGSTVSVIDNQFSHYIPSGDPLGMTAFKTFTSEHEPTTDDERYLELCGINFWDMTGDAYDELTDYYGDKRFLMSSGPFNLGPDAVCATCLGIIAASDTLAVKIASDVAQMIYDNDFALANTPAAPVLTVAPGDKHVIIGWDRRAETTPDPYWQGMPDSMGWYAYFPGTWEWLMPSSRLLVDSFKVRLSDTSSLKMPRGGANPGTDTLMARYNQRSLYVRYDFQGYLVYRARRLDDLAYPGQREPVGTFYTDPDTGLIDSTLSYGGGAGYCYDKVDGIKIVIDLVPNITYLPWTSYTSPRLDTLGTDRGLVYSLRDENVINGFGWYYGVAAYDYQPNVYFTRKCPTTLSSSPVENAVYAVARKPLADYRAPAVSYTVTGGSDIRTGGTVDYEYTLTLVPKKVNNDTFRLVWGPVTKAGIAGINYPVYHAELYDRRLDNLGVPADSILQSINFRPAYGVLGSDPAATFHGNLGDQIPFGGVVFNASYKFDPALAKVDTVSVTGTYPADSIWCQVQGSSLFTATANAWQWRGADYEIRWKDTTVAARACLTASVWDLTNNWEVPLESGMTKASMTQSSWCFNATANICTTYVDSAMSTAYHSLYLAGISLFFNRRNGGTLRRMVWSQRPHTGDVWTVHCPGPGNPVQGGTVTFITTQASQKAVLSASLLDSIKVVPNPYLVRAGWDVSGNYPKLHFVNLPARCTIRIYNLAGDLIRVLNHQSTFNDNNGTERWDILSTYDERPASGVFIYQIDAPGIGTKLGKFAVIK</sequence>
<dbReference type="EMBL" id="MFFM01000034">
    <property type="protein sequence ID" value="OGF12068.1"/>
    <property type="molecule type" value="Genomic_DNA"/>
</dbReference>
<reference evidence="2 3" key="1">
    <citation type="journal article" date="2016" name="Nat. Commun.">
        <title>Thousands of microbial genomes shed light on interconnected biogeochemical processes in an aquifer system.</title>
        <authorList>
            <person name="Anantharaman K."/>
            <person name="Brown C.T."/>
            <person name="Hug L.A."/>
            <person name="Sharon I."/>
            <person name="Castelle C.J."/>
            <person name="Probst A.J."/>
            <person name="Thomas B.C."/>
            <person name="Singh A."/>
            <person name="Wilkins M.J."/>
            <person name="Karaoz U."/>
            <person name="Brodie E.L."/>
            <person name="Williams K.H."/>
            <person name="Hubbard S.S."/>
            <person name="Banfield J.F."/>
        </authorList>
    </citation>
    <scope>NUCLEOTIDE SEQUENCE [LARGE SCALE GENOMIC DNA]</scope>
</reference>
<dbReference type="AlphaFoldDB" id="A0A1F5RCD9"/>
<evidence type="ECO:0000313" key="3">
    <source>
        <dbReference type="Proteomes" id="UP000177230"/>
    </source>
</evidence>
<keyword evidence="1" id="KW-0732">Signal</keyword>
<organism evidence="2 3">
    <name type="scientific">Candidatus Edwardsbacteria bacterium GWF2_54_11</name>
    <dbReference type="NCBI Taxonomy" id="1817851"/>
    <lineage>
        <taxon>Bacteria</taxon>
        <taxon>Candidatus Edwardsiibacteriota</taxon>
    </lineage>
</organism>
<comment type="caution">
    <text evidence="2">The sequence shown here is derived from an EMBL/GenBank/DDBJ whole genome shotgun (WGS) entry which is preliminary data.</text>
</comment>
<gene>
    <name evidence="2" type="ORF">A2024_03515</name>
</gene>
<name>A0A1F5RCD9_9BACT</name>
<protein>
    <recommendedName>
        <fullName evidence="4">FlgD Ig-like domain-containing protein</fullName>
    </recommendedName>
</protein>
<evidence type="ECO:0000256" key="1">
    <source>
        <dbReference type="SAM" id="SignalP"/>
    </source>
</evidence>
<proteinExistence type="predicted"/>
<accession>A0A1F5RCD9</accession>
<dbReference type="Proteomes" id="UP000177230">
    <property type="component" value="Unassembled WGS sequence"/>
</dbReference>
<evidence type="ECO:0008006" key="4">
    <source>
        <dbReference type="Google" id="ProtNLM"/>
    </source>
</evidence>